<feature type="region of interest" description="Disordered" evidence="1">
    <location>
        <begin position="37"/>
        <end position="118"/>
    </location>
</feature>
<dbReference type="RefSeq" id="XP_038805193.1">
    <property type="nucleotide sequence ID" value="XM_038958368.1"/>
</dbReference>
<keyword evidence="3" id="KW-1185">Reference proteome</keyword>
<protein>
    <submittedName>
        <fullName evidence="2">Uncharacterized protein</fullName>
    </submittedName>
</protein>
<accession>A0ABQ7I7X6</accession>
<dbReference type="EMBL" id="RCSX01000040">
    <property type="protein sequence ID" value="KAF7916161.1"/>
    <property type="molecule type" value="Genomic_DNA"/>
</dbReference>
<feature type="region of interest" description="Disordered" evidence="1">
    <location>
        <begin position="219"/>
        <end position="265"/>
    </location>
</feature>
<feature type="compositionally biased region" description="Low complexity" evidence="1">
    <location>
        <begin position="255"/>
        <end position="265"/>
    </location>
</feature>
<evidence type="ECO:0000256" key="1">
    <source>
        <dbReference type="SAM" id="MobiDB-lite"/>
    </source>
</evidence>
<feature type="compositionally biased region" description="Basic and acidic residues" evidence="1">
    <location>
        <begin position="101"/>
        <end position="118"/>
    </location>
</feature>
<sequence length="309" mass="34807">MPEAEAVVEGITNVPLLHIVTTGILNARSRSITTARVTSKREKRPPISMDRYGANGGFPRSWSRSSRDGSIRAPSEASVATARHPHTKWQSYRGRASLNLHPRDPAREREREREREGERVAKWNEDVKRNTEEGILDGDPKTGLRSVNGEDHYREGSNVPSHDEYQQSHHSERPSQTSRPSYIPPPPELYASAFHPSGNRSPFHDLALQAYCNNYAPSSNRTHISHSRDSYAPSETPSQKPRNLPPPHRRGTYVGGHHNVGGNHNIGAVDLRQMQVNVTNIEPPDMSLINGSSRRERRKKRTRIEIEQG</sequence>
<comment type="caution">
    <text evidence="2">The sequence shown here is derived from an EMBL/GenBank/DDBJ whole genome shotgun (WGS) entry which is preliminary data.</text>
</comment>
<evidence type="ECO:0000313" key="2">
    <source>
        <dbReference type="EMBL" id="KAF7916161.1"/>
    </source>
</evidence>
<gene>
    <name evidence="2" type="ORF">EAE98_010746</name>
</gene>
<dbReference type="GeneID" id="62237517"/>
<feature type="region of interest" description="Disordered" evidence="1">
    <location>
        <begin position="282"/>
        <end position="309"/>
    </location>
</feature>
<proteinExistence type="predicted"/>
<evidence type="ECO:0000313" key="3">
    <source>
        <dbReference type="Proteomes" id="UP000783213"/>
    </source>
</evidence>
<organism evidence="2 3">
    <name type="scientific">Botrytis deweyae</name>
    <dbReference type="NCBI Taxonomy" id="2478750"/>
    <lineage>
        <taxon>Eukaryota</taxon>
        <taxon>Fungi</taxon>
        <taxon>Dikarya</taxon>
        <taxon>Ascomycota</taxon>
        <taxon>Pezizomycotina</taxon>
        <taxon>Leotiomycetes</taxon>
        <taxon>Helotiales</taxon>
        <taxon>Sclerotiniaceae</taxon>
        <taxon>Botrytis</taxon>
    </lineage>
</organism>
<reference evidence="2 3" key="1">
    <citation type="journal article" date="2020" name="Genome Biol. Evol.">
        <title>Comparative genomics of Sclerotiniaceae.</title>
        <authorList>
            <person name="Valero Jimenez C.A."/>
            <person name="Steentjes M."/>
            <person name="Scholten O.E."/>
            <person name="Van Kan J.A.L."/>
        </authorList>
    </citation>
    <scope>NUCLEOTIDE SEQUENCE [LARGE SCALE GENOMIC DNA]</scope>
    <source>
        <strain evidence="2 3">B1</strain>
    </source>
</reference>
<dbReference type="Proteomes" id="UP000783213">
    <property type="component" value="Unassembled WGS sequence"/>
</dbReference>
<feature type="compositionally biased region" description="Basic and acidic residues" evidence="1">
    <location>
        <begin position="131"/>
        <end position="173"/>
    </location>
</feature>
<feature type="region of interest" description="Disordered" evidence="1">
    <location>
        <begin position="131"/>
        <end position="196"/>
    </location>
</feature>
<name>A0ABQ7I7X6_9HELO</name>